<accession>A0AAW9Q6C9</accession>
<organism evidence="1 2">
    <name type="scientific">Tumidithrix elongata BACA0141</name>
    <dbReference type="NCBI Taxonomy" id="2716417"/>
    <lineage>
        <taxon>Bacteria</taxon>
        <taxon>Bacillati</taxon>
        <taxon>Cyanobacteriota</taxon>
        <taxon>Cyanophyceae</taxon>
        <taxon>Pseudanabaenales</taxon>
        <taxon>Pseudanabaenaceae</taxon>
        <taxon>Tumidithrix</taxon>
        <taxon>Tumidithrix elongata</taxon>
    </lineage>
</organism>
<gene>
    <name evidence="1" type="ORF">V2H45_18710</name>
</gene>
<evidence type="ECO:0000313" key="1">
    <source>
        <dbReference type="EMBL" id="MEE3718778.1"/>
    </source>
</evidence>
<protein>
    <recommendedName>
        <fullName evidence="3">Restriction endonuclease domain-containing protein</fullName>
    </recommendedName>
</protein>
<keyword evidence="2" id="KW-1185">Reference proteome</keyword>
<evidence type="ECO:0000313" key="2">
    <source>
        <dbReference type="Proteomes" id="UP001333818"/>
    </source>
</evidence>
<dbReference type="PANTHER" id="PTHR47152">
    <property type="entry name" value="SLR2084 PROTEIN-RELATED"/>
    <property type="match status" value="1"/>
</dbReference>
<dbReference type="Proteomes" id="UP001333818">
    <property type="component" value="Unassembled WGS sequence"/>
</dbReference>
<evidence type="ECO:0008006" key="3">
    <source>
        <dbReference type="Google" id="ProtNLM"/>
    </source>
</evidence>
<dbReference type="AlphaFoldDB" id="A0AAW9Q6C9"/>
<reference evidence="1" key="1">
    <citation type="submission" date="2024-01" db="EMBL/GenBank/DDBJ databases">
        <title>Bank of Algae and Cyanobacteria of the Azores (BACA) strain genomes.</title>
        <authorList>
            <person name="Luz R."/>
            <person name="Cordeiro R."/>
            <person name="Fonseca A."/>
            <person name="Goncalves V."/>
        </authorList>
    </citation>
    <scope>NUCLEOTIDE SEQUENCE</scope>
    <source>
        <strain evidence="1">BACA0141</strain>
    </source>
</reference>
<sequence length="83" mass="9391">MDLTSNTQVSAYETLGVPEIWRLKEGKLEINLLNQGKYVSASTSLSFPSIPAVEGISLFLENSMNMPMSAVRREFRQWVLQQL</sequence>
<comment type="caution">
    <text evidence="1">The sequence shown here is derived from an EMBL/GenBank/DDBJ whole genome shotgun (WGS) entry which is preliminary data.</text>
</comment>
<name>A0AAW9Q6C9_9CYAN</name>
<dbReference type="EMBL" id="JAZBJZ010000093">
    <property type="protein sequence ID" value="MEE3718778.1"/>
    <property type="molecule type" value="Genomic_DNA"/>
</dbReference>
<proteinExistence type="predicted"/>